<name>A0A7S2U4S0_9EUKA</name>
<evidence type="ECO:0000313" key="1">
    <source>
        <dbReference type="EMBL" id="CAD9778288.1"/>
    </source>
</evidence>
<organism evidence="1">
    <name type="scientific">Lotharella oceanica</name>
    <dbReference type="NCBI Taxonomy" id="641309"/>
    <lineage>
        <taxon>Eukaryota</taxon>
        <taxon>Sar</taxon>
        <taxon>Rhizaria</taxon>
        <taxon>Cercozoa</taxon>
        <taxon>Chlorarachniophyceae</taxon>
        <taxon>Lotharella</taxon>
    </lineage>
</organism>
<reference evidence="1" key="1">
    <citation type="submission" date="2021-01" db="EMBL/GenBank/DDBJ databases">
        <authorList>
            <person name="Corre E."/>
            <person name="Pelletier E."/>
            <person name="Niang G."/>
            <person name="Scheremetjew M."/>
            <person name="Finn R."/>
            <person name="Kale V."/>
            <person name="Holt S."/>
            <person name="Cochrane G."/>
            <person name="Meng A."/>
            <person name="Brown T."/>
            <person name="Cohen L."/>
        </authorList>
    </citation>
    <scope>NUCLEOTIDE SEQUENCE</scope>
    <source>
        <strain evidence="1">CCMP622</strain>
    </source>
</reference>
<sequence length="333" mass="37382">MSGDAKKDSGSNTKELDRLKGVLDTLRTISDSSTRRLSQLIINPGDQDGESTKDLVLGSIAKYFRKLEESADNQPQNNCCNENWVDMGCTFLSNIWRADKLFQLLAFGPLAISDLMASNGYSVSAKITEDCGLTVLNNRAMLRFWLFLYQFQKLRTTPRDKQIKQMTEDRISLSSSAKSGNEEAAVELKSHDATLGYLTTARTISKAQAYINLFFQPLDTLGWISRSSPGCISEQTTALMDRVACVCWLLVESLELLALCLDYRHKRWMEKTGKIKEDPSRSRVLYWNIVVRAINMTMAYNWTKKKPFLSNFVIGSLGVASPVLDSVFCSESG</sequence>
<protein>
    <submittedName>
        <fullName evidence="1">Uncharacterized protein</fullName>
    </submittedName>
</protein>
<dbReference type="EMBL" id="HBHP01036217">
    <property type="protein sequence ID" value="CAD9778288.1"/>
    <property type="molecule type" value="Transcribed_RNA"/>
</dbReference>
<gene>
    <name evidence="1" type="ORF">LSP00402_LOCUS22304</name>
</gene>
<accession>A0A7S2U4S0</accession>
<proteinExistence type="predicted"/>
<dbReference type="AlphaFoldDB" id="A0A7S2U4S0"/>